<dbReference type="InterPro" id="IPR004007">
    <property type="entry name" value="DhaL_dom"/>
</dbReference>
<keyword evidence="2" id="KW-0418">Kinase</keyword>
<proteinExistence type="predicted"/>
<dbReference type="SUPFAM" id="SSF101473">
    <property type="entry name" value="DhaL-like"/>
    <property type="match status" value="1"/>
</dbReference>
<evidence type="ECO:0000256" key="2">
    <source>
        <dbReference type="ARBA" id="ARBA00022777"/>
    </source>
</evidence>
<dbReference type="GO" id="GO:0016740">
    <property type="term" value="F:transferase activity"/>
    <property type="evidence" value="ECO:0007669"/>
    <property type="project" value="UniProtKB-KW"/>
</dbReference>
<dbReference type="EMBL" id="JAUSVK010000001">
    <property type="protein sequence ID" value="MDQ0395493.1"/>
    <property type="molecule type" value="Genomic_DNA"/>
</dbReference>
<dbReference type="InterPro" id="IPR036117">
    <property type="entry name" value="DhaL_dom_sf"/>
</dbReference>
<gene>
    <name evidence="4" type="ORF">J3R73_005285</name>
</gene>
<keyword evidence="5" id="KW-1185">Reference proteome</keyword>
<evidence type="ECO:0000259" key="3">
    <source>
        <dbReference type="PROSITE" id="PS51480"/>
    </source>
</evidence>
<name>A0ABU0FN30_9HYPH</name>
<dbReference type="PROSITE" id="PS51480">
    <property type="entry name" value="DHAL"/>
    <property type="match status" value="1"/>
</dbReference>
<dbReference type="RefSeq" id="WP_307434242.1">
    <property type="nucleotide sequence ID" value="NZ_JAUSVK010000001.1"/>
</dbReference>
<accession>A0ABU0FN30</accession>
<dbReference type="PANTHER" id="PTHR28629:SF4">
    <property type="entry name" value="TRIOKINASE_FMN CYCLASE"/>
    <property type="match status" value="1"/>
</dbReference>
<dbReference type="Gene3D" id="1.25.40.340">
    <property type="match status" value="1"/>
</dbReference>
<keyword evidence="1 4" id="KW-0808">Transferase</keyword>
<comment type="caution">
    <text evidence="4">The sequence shown here is derived from an EMBL/GenBank/DDBJ whole genome shotgun (WGS) entry which is preliminary data.</text>
</comment>
<organism evidence="4 5">
    <name type="scientific">Labrys monachus</name>
    <dbReference type="NCBI Taxonomy" id="217067"/>
    <lineage>
        <taxon>Bacteria</taxon>
        <taxon>Pseudomonadati</taxon>
        <taxon>Pseudomonadota</taxon>
        <taxon>Alphaproteobacteria</taxon>
        <taxon>Hyphomicrobiales</taxon>
        <taxon>Xanthobacteraceae</taxon>
        <taxon>Labrys</taxon>
    </lineage>
</organism>
<dbReference type="EC" id="2.7.1.-" evidence="4"/>
<sequence>MASDAPASNETAIFTSADLAAALKRIAGRAQGDAAELNAADGALGDGDLGITVSRGFAEAAAAQLPEDVGLAFMECAKAMQRVSSSSYGTLLATAFLATAKACKGRASIEAREIPELALGALAAMMARGKGNLGDKTVLDVLKAVADATADASPAELYPRSLEAARATLETFKGRPNKLGRARMFGEGSIGLYDPGQLAMVRIIEALGPA</sequence>
<dbReference type="SMART" id="SM01120">
    <property type="entry name" value="Dak2"/>
    <property type="match status" value="1"/>
</dbReference>
<evidence type="ECO:0000313" key="4">
    <source>
        <dbReference type="EMBL" id="MDQ0395493.1"/>
    </source>
</evidence>
<reference evidence="4 5" key="1">
    <citation type="submission" date="2023-07" db="EMBL/GenBank/DDBJ databases">
        <title>Genomic Encyclopedia of Type Strains, Phase IV (KMG-IV): sequencing the most valuable type-strain genomes for metagenomic binning, comparative biology and taxonomic classification.</title>
        <authorList>
            <person name="Goeker M."/>
        </authorList>
    </citation>
    <scope>NUCLEOTIDE SEQUENCE [LARGE SCALE GENOMIC DNA]</scope>
    <source>
        <strain evidence="4 5">DSM 5896</strain>
    </source>
</reference>
<protein>
    <submittedName>
        <fullName evidence="4">Dihydroxyacetone kinase-like protein</fullName>
        <ecNumber evidence="4">2.7.1.-</ecNumber>
    </submittedName>
</protein>
<feature type="domain" description="DhaL" evidence="3">
    <location>
        <begin position="17"/>
        <end position="209"/>
    </location>
</feature>
<evidence type="ECO:0000313" key="5">
    <source>
        <dbReference type="Proteomes" id="UP001237448"/>
    </source>
</evidence>
<dbReference type="InterPro" id="IPR050861">
    <property type="entry name" value="Dihydroxyacetone_Kinase"/>
</dbReference>
<dbReference type="Pfam" id="PF02734">
    <property type="entry name" value="Dak2"/>
    <property type="match status" value="1"/>
</dbReference>
<dbReference type="PANTHER" id="PTHR28629">
    <property type="entry name" value="TRIOKINASE/FMN CYCLASE"/>
    <property type="match status" value="1"/>
</dbReference>
<dbReference type="Proteomes" id="UP001237448">
    <property type="component" value="Unassembled WGS sequence"/>
</dbReference>
<evidence type="ECO:0000256" key="1">
    <source>
        <dbReference type="ARBA" id="ARBA00022679"/>
    </source>
</evidence>